<evidence type="ECO:0000313" key="3">
    <source>
        <dbReference type="Proteomes" id="UP000310200"/>
    </source>
</evidence>
<keyword evidence="3" id="KW-1185">Reference proteome</keyword>
<feature type="compositionally biased region" description="Basic and acidic residues" evidence="1">
    <location>
        <begin position="459"/>
        <end position="471"/>
    </location>
</feature>
<accession>A0A4S2KRR6</accession>
<dbReference type="AlphaFoldDB" id="A0A4S2KRR6"/>
<reference evidence="2 3" key="1">
    <citation type="journal article" date="2019" name="Philos. Trans. R. Soc. Lond., B, Biol. Sci.">
        <title>Ant behaviour and brain gene expression of defending hosts depend on the ecological success of the intruding social parasite.</title>
        <authorList>
            <person name="Kaur R."/>
            <person name="Stoldt M."/>
            <person name="Jongepier E."/>
            <person name="Feldmeyer B."/>
            <person name="Menzel F."/>
            <person name="Bornberg-Bauer E."/>
            <person name="Foitzik S."/>
        </authorList>
    </citation>
    <scope>NUCLEOTIDE SEQUENCE [LARGE SCALE GENOMIC DNA]</scope>
    <source>
        <tissue evidence="2">Whole body</tissue>
    </source>
</reference>
<dbReference type="Proteomes" id="UP000310200">
    <property type="component" value="Unassembled WGS sequence"/>
</dbReference>
<evidence type="ECO:0000256" key="1">
    <source>
        <dbReference type="SAM" id="MobiDB-lite"/>
    </source>
</evidence>
<dbReference type="CDD" id="cd22454">
    <property type="entry name" value="KH-I_Mextli_like"/>
    <property type="match status" value="1"/>
</dbReference>
<protein>
    <recommendedName>
        <fullName evidence="4">K Homology domain-containing protein</fullName>
    </recommendedName>
</protein>
<dbReference type="GO" id="GO:0034518">
    <property type="term" value="C:RNA cap binding complex"/>
    <property type="evidence" value="ECO:0007669"/>
    <property type="project" value="TreeGrafter"/>
</dbReference>
<proteinExistence type="predicted"/>
<feature type="compositionally biased region" description="Low complexity" evidence="1">
    <location>
        <begin position="318"/>
        <end position="344"/>
    </location>
</feature>
<dbReference type="Gene3D" id="3.30.1370.10">
    <property type="entry name" value="K Homology domain, type 1"/>
    <property type="match status" value="1"/>
</dbReference>
<dbReference type="SUPFAM" id="SSF54791">
    <property type="entry name" value="Eukaryotic type KH-domain (KH-domain type I)"/>
    <property type="match status" value="1"/>
</dbReference>
<gene>
    <name evidence="2" type="ORF">DBV15_07694</name>
</gene>
<dbReference type="GO" id="GO:0045727">
    <property type="term" value="P:positive regulation of translation"/>
    <property type="evidence" value="ECO:0007669"/>
    <property type="project" value="InterPro"/>
</dbReference>
<feature type="region of interest" description="Disordered" evidence="1">
    <location>
        <begin position="300"/>
        <end position="344"/>
    </location>
</feature>
<name>A0A4S2KRR6_9HYME</name>
<dbReference type="Gene3D" id="1.25.40.180">
    <property type="match status" value="1"/>
</dbReference>
<dbReference type="GO" id="GO:0005737">
    <property type="term" value="C:cytoplasm"/>
    <property type="evidence" value="ECO:0007669"/>
    <property type="project" value="TreeGrafter"/>
</dbReference>
<dbReference type="GO" id="GO:0003723">
    <property type="term" value="F:RNA binding"/>
    <property type="evidence" value="ECO:0007669"/>
    <property type="project" value="InterPro"/>
</dbReference>
<dbReference type="GO" id="GO:0003743">
    <property type="term" value="F:translation initiation factor activity"/>
    <property type="evidence" value="ECO:0007669"/>
    <property type="project" value="TreeGrafter"/>
</dbReference>
<dbReference type="GO" id="GO:1901190">
    <property type="term" value="P:regulation of formation of translation initiation ternary complex"/>
    <property type="evidence" value="ECO:0007669"/>
    <property type="project" value="TreeGrafter"/>
</dbReference>
<dbReference type="GO" id="GO:0008190">
    <property type="term" value="F:eukaryotic initiation factor 4E binding"/>
    <property type="evidence" value="ECO:0007669"/>
    <property type="project" value="InterPro"/>
</dbReference>
<dbReference type="InterPro" id="IPR036612">
    <property type="entry name" value="KH_dom_type_1_sf"/>
</dbReference>
<dbReference type="PANTHER" id="PTHR20849:SF2">
    <property type="entry name" value="EUKARYOTIC TRANSLATION INITIATION FACTOR 4E-BINDING PROTEIN MEXTLI"/>
    <property type="match status" value="1"/>
</dbReference>
<dbReference type="STRING" id="300112.A0A4S2KRR6"/>
<organism evidence="2 3">
    <name type="scientific">Temnothorax longispinosus</name>
    <dbReference type="NCBI Taxonomy" id="300112"/>
    <lineage>
        <taxon>Eukaryota</taxon>
        <taxon>Metazoa</taxon>
        <taxon>Ecdysozoa</taxon>
        <taxon>Arthropoda</taxon>
        <taxon>Hexapoda</taxon>
        <taxon>Insecta</taxon>
        <taxon>Pterygota</taxon>
        <taxon>Neoptera</taxon>
        <taxon>Endopterygota</taxon>
        <taxon>Hymenoptera</taxon>
        <taxon>Apocrita</taxon>
        <taxon>Aculeata</taxon>
        <taxon>Formicoidea</taxon>
        <taxon>Formicidae</taxon>
        <taxon>Myrmicinae</taxon>
        <taxon>Temnothorax</taxon>
    </lineage>
</organism>
<comment type="caution">
    <text evidence="2">The sequence shown here is derived from an EMBL/GenBank/DDBJ whole genome shotgun (WGS) entry which is preliminary data.</text>
</comment>
<dbReference type="EMBL" id="QBLH01001372">
    <property type="protein sequence ID" value="TGZ52106.1"/>
    <property type="molecule type" value="Genomic_DNA"/>
</dbReference>
<sequence>MATAQLNRARTVKKLEKPRPLKLNQRNSTVDGRITTVEDIVSLIDNVAMQLTNGFHDRTLQMNVISMCSHLKLYANQLEAIYKDQLDRAFVAIRNGSQDDRLDLTTRVHLLELIELRAKQWRHTDSMDVYYMQKLSHLDNLTEAVPDTPTNLSSSLLTMTSPTSAPILGPGEVIKNSGKFAKPTRIPGKNYCKDEVVIRNSDSGKVMGIKGRRVHMIEELSQTIISFQRGKKQMNDLPMACHSILCSLHRKNINPGAKERLVQITGTSEDKIHELLLIEAFNVLSYAKDLIKDTIQRNASPVRLEQSSGGEKGAMGGSSSSLNSSASDESNRLQQSQQHNSRLRSSLLHSLSTNDASIGEYKYTVTVGNQSLKITGCNLDLVRTAKLVLDEHFLGDPENFTSGIEYFNYEDEPNFTITTTSTPIVPRTPLSPLDNVNAPASLGRELSVDSAATSSESEETYKPRPISEERGSTQQVPEARELTYEFLLLCASGPYAKRPPADWARIQKECPNIVRKVPLCDRNANHIPCKTFRVTLPCNAAV</sequence>
<evidence type="ECO:0008006" key="4">
    <source>
        <dbReference type="Google" id="ProtNLM"/>
    </source>
</evidence>
<evidence type="ECO:0000313" key="2">
    <source>
        <dbReference type="EMBL" id="TGZ52106.1"/>
    </source>
</evidence>
<dbReference type="InterPro" id="IPR040160">
    <property type="entry name" value="Mxt"/>
</dbReference>
<dbReference type="PANTHER" id="PTHR20849">
    <property type="entry name" value="EUKARYOTIC TRANSLATION INITIATION FACTOR 4E-BINDING PROTEIN MEXTLI"/>
    <property type="match status" value="1"/>
</dbReference>
<feature type="region of interest" description="Disordered" evidence="1">
    <location>
        <begin position="445"/>
        <end position="475"/>
    </location>
</feature>